<dbReference type="KEGG" id="mya:MORIYA_0659"/>
<evidence type="ECO:0000313" key="1">
    <source>
        <dbReference type="EMBL" id="SQD77137.1"/>
    </source>
</evidence>
<dbReference type="RefSeq" id="WP_232011490.1">
    <property type="nucleotide sequence ID" value="NZ_LS483250.1"/>
</dbReference>
<dbReference type="Proteomes" id="UP000250163">
    <property type="component" value="Chromosome MORIYA"/>
</dbReference>
<dbReference type="Pfam" id="PF12790">
    <property type="entry name" value="T6SS-SciN"/>
    <property type="match status" value="1"/>
</dbReference>
<dbReference type="InterPro" id="IPR038706">
    <property type="entry name" value="Type_VI_SciN-like_sf"/>
</dbReference>
<keyword evidence="1" id="KW-0449">Lipoprotein</keyword>
<dbReference type="NCBIfam" id="TIGR03352">
    <property type="entry name" value="VI_chp_3"/>
    <property type="match status" value="1"/>
</dbReference>
<dbReference type="Gene3D" id="2.60.40.4150">
    <property type="entry name" value="Type VI secretion system, lipoprotein SciN"/>
    <property type="match status" value="1"/>
</dbReference>
<protein>
    <submittedName>
        <fullName evidence="1">Putative Type VI secretion system, lipoprotein SciN</fullName>
    </submittedName>
</protein>
<dbReference type="AlphaFoldDB" id="A0A330LJ25"/>
<gene>
    <name evidence="1" type="ORF">MORIYA_0659</name>
</gene>
<name>A0A330LJ25_9GAMM</name>
<keyword evidence="2" id="KW-1185">Reference proteome</keyword>
<proteinExistence type="predicted"/>
<dbReference type="InterPro" id="IPR017734">
    <property type="entry name" value="T6SS_SciN"/>
</dbReference>
<sequence>MKLFYRNRNRNFNLNFNRFNRIILMCLALLTLSSISGCSMMNFFVTPSTTLNFVASENLNPDMETRPSPVVVRVFELASRGPIETADFFSLYSDYEQILGPELLNKEELVFNPGQRLSYTRELNKNTRFIAVLVAYQDIENSRWRDVIAVDPKSYDDFSVYLEKLSVFIRD</sequence>
<dbReference type="PANTHER" id="PTHR37625">
    <property type="entry name" value="OUTER MEMBRANE LIPOPROTEIN-RELATED"/>
    <property type="match status" value="1"/>
</dbReference>
<accession>A0A330LJ25</accession>
<organism evidence="1 2">
    <name type="scientific">Moritella yayanosii</name>
    <dbReference type="NCBI Taxonomy" id="69539"/>
    <lineage>
        <taxon>Bacteria</taxon>
        <taxon>Pseudomonadati</taxon>
        <taxon>Pseudomonadota</taxon>
        <taxon>Gammaproteobacteria</taxon>
        <taxon>Alteromonadales</taxon>
        <taxon>Moritellaceae</taxon>
        <taxon>Moritella</taxon>
    </lineage>
</organism>
<dbReference type="PANTHER" id="PTHR37625:SF4">
    <property type="entry name" value="OUTER MEMBRANE LIPOPROTEIN"/>
    <property type="match status" value="1"/>
</dbReference>
<dbReference type="EMBL" id="LS483250">
    <property type="protein sequence ID" value="SQD77137.1"/>
    <property type="molecule type" value="Genomic_DNA"/>
</dbReference>
<evidence type="ECO:0000313" key="2">
    <source>
        <dbReference type="Proteomes" id="UP000250163"/>
    </source>
</evidence>
<reference evidence="2" key="1">
    <citation type="submission" date="2018-05" db="EMBL/GenBank/DDBJ databases">
        <authorList>
            <person name="Cea G.-C."/>
            <person name="William W."/>
        </authorList>
    </citation>
    <scope>NUCLEOTIDE SEQUENCE [LARGE SCALE GENOMIC DNA]</scope>
    <source>
        <strain evidence="2">DB21MT 5</strain>
    </source>
</reference>